<name>A0A975R2L4_9MICC</name>
<feature type="region of interest" description="Disordered" evidence="1">
    <location>
        <begin position="91"/>
        <end position="114"/>
    </location>
</feature>
<protein>
    <submittedName>
        <fullName evidence="2">DUF4913 domain-containing protein</fullName>
    </submittedName>
</protein>
<evidence type="ECO:0000256" key="1">
    <source>
        <dbReference type="SAM" id="MobiDB-lite"/>
    </source>
</evidence>
<accession>A0A975R2L4</accession>
<evidence type="ECO:0000313" key="2">
    <source>
        <dbReference type="EMBL" id="QWC11718.1"/>
    </source>
</evidence>
<dbReference type="InterPro" id="IPR032584">
    <property type="entry name" value="DUF4913"/>
</dbReference>
<dbReference type="EMBL" id="CP076022">
    <property type="protein sequence ID" value="QWC11718.1"/>
    <property type="molecule type" value="Genomic_DNA"/>
</dbReference>
<dbReference type="Proteomes" id="UP000676885">
    <property type="component" value="Chromosome"/>
</dbReference>
<dbReference type="KEGG" id="ajg:KKR91_07780"/>
<dbReference type="AlphaFoldDB" id="A0A975R2L4"/>
<dbReference type="Pfam" id="PF16259">
    <property type="entry name" value="DUF4913"/>
    <property type="match status" value="1"/>
</dbReference>
<evidence type="ECO:0000313" key="3">
    <source>
        <dbReference type="Proteomes" id="UP000676885"/>
    </source>
</evidence>
<keyword evidence="3" id="KW-1185">Reference proteome</keyword>
<organism evidence="2 3">
    <name type="scientific">Arthrobacter jiangjiafuii</name>
    <dbReference type="NCBI Taxonomy" id="2817475"/>
    <lineage>
        <taxon>Bacteria</taxon>
        <taxon>Bacillati</taxon>
        <taxon>Actinomycetota</taxon>
        <taxon>Actinomycetes</taxon>
        <taxon>Micrococcales</taxon>
        <taxon>Micrococcaceae</taxon>
        <taxon>Arthrobacter</taxon>
    </lineage>
</organism>
<sequence length="114" mass="13514">MRHAPVSRSVNEFFRDYLRHVYKRRVGHSRCWNPEWWRVDEAVVRLESLWRAWEFLRQDASTGTSIWFRDHADHHMNALMDADGPFGDSLAETGWGDPLPHTEPPEGLFPDIRE</sequence>
<proteinExistence type="predicted"/>
<gene>
    <name evidence="2" type="ORF">KKR91_07780</name>
</gene>
<reference evidence="2 3" key="1">
    <citation type="submission" date="2021-05" db="EMBL/GenBank/DDBJ databases">
        <title>Novel species in genus Arthrobacter.</title>
        <authorList>
            <person name="Zhang G."/>
        </authorList>
    </citation>
    <scope>NUCLEOTIDE SEQUENCE [LARGE SCALE GENOMIC DNA]</scope>
    <source>
        <strain evidence="3">zg-ZUI227</strain>
    </source>
</reference>